<evidence type="ECO:0000256" key="2">
    <source>
        <dbReference type="ARBA" id="ARBA00022722"/>
    </source>
</evidence>
<evidence type="ECO:0000313" key="7">
    <source>
        <dbReference type="EMBL" id="VAW88451.1"/>
    </source>
</evidence>
<evidence type="ECO:0000256" key="5">
    <source>
        <dbReference type="ARBA" id="ARBA00022842"/>
    </source>
</evidence>
<dbReference type="PANTHER" id="PTHR42740">
    <property type="entry name" value="RIBONUCLEASE VAPC3"/>
    <property type="match status" value="1"/>
</dbReference>
<proteinExistence type="predicted"/>
<dbReference type="InterPro" id="IPR051749">
    <property type="entry name" value="PINc/VapC_TA_RNase"/>
</dbReference>
<dbReference type="GO" id="GO:0004540">
    <property type="term" value="F:RNA nuclease activity"/>
    <property type="evidence" value="ECO:0007669"/>
    <property type="project" value="TreeGrafter"/>
</dbReference>
<organism evidence="7">
    <name type="scientific">hydrothermal vent metagenome</name>
    <dbReference type="NCBI Taxonomy" id="652676"/>
    <lineage>
        <taxon>unclassified sequences</taxon>
        <taxon>metagenomes</taxon>
        <taxon>ecological metagenomes</taxon>
    </lineage>
</organism>
<evidence type="ECO:0000256" key="1">
    <source>
        <dbReference type="ARBA" id="ARBA00022649"/>
    </source>
</evidence>
<evidence type="ECO:0000256" key="4">
    <source>
        <dbReference type="ARBA" id="ARBA00022801"/>
    </source>
</evidence>
<keyword evidence="4" id="KW-0378">Hydrolase</keyword>
<dbReference type="Pfam" id="PF01850">
    <property type="entry name" value="PIN"/>
    <property type="match status" value="1"/>
</dbReference>
<sequence length="127" mass="14493">MNVLVDTSVWIDYFRAGDNSKELDYLIDENIVATNEIILAELVPYLKIKKQTKVIKLLHEINRIPLAISWEEIIAFQVKCLKSGANGVGIPDLIIAQNAKQNSCEVYSLDKHFRLLSQVLDIKLYFS</sequence>
<evidence type="ECO:0000259" key="6">
    <source>
        <dbReference type="Pfam" id="PF01850"/>
    </source>
</evidence>
<name>A0A3B0ZA86_9ZZZZ</name>
<protein>
    <recommendedName>
        <fullName evidence="6">PIN domain-containing protein</fullName>
    </recommendedName>
</protein>
<dbReference type="GO" id="GO:0046872">
    <property type="term" value="F:metal ion binding"/>
    <property type="evidence" value="ECO:0007669"/>
    <property type="project" value="UniProtKB-KW"/>
</dbReference>
<dbReference type="GO" id="GO:0016787">
    <property type="term" value="F:hydrolase activity"/>
    <property type="evidence" value="ECO:0007669"/>
    <property type="project" value="UniProtKB-KW"/>
</dbReference>
<keyword evidence="2" id="KW-0540">Nuclease</keyword>
<dbReference type="EMBL" id="UOFP01000222">
    <property type="protein sequence ID" value="VAW88451.1"/>
    <property type="molecule type" value="Genomic_DNA"/>
</dbReference>
<keyword evidence="1" id="KW-1277">Toxin-antitoxin system</keyword>
<gene>
    <name evidence="7" type="ORF">MNBD_GAMMA18-1763</name>
</gene>
<feature type="domain" description="PIN" evidence="6">
    <location>
        <begin position="3"/>
        <end position="114"/>
    </location>
</feature>
<dbReference type="InterPro" id="IPR002716">
    <property type="entry name" value="PIN_dom"/>
</dbReference>
<evidence type="ECO:0000256" key="3">
    <source>
        <dbReference type="ARBA" id="ARBA00022723"/>
    </source>
</evidence>
<keyword evidence="5" id="KW-0460">Magnesium</keyword>
<dbReference type="Gene3D" id="3.40.50.1010">
    <property type="entry name" value="5'-nuclease"/>
    <property type="match status" value="1"/>
</dbReference>
<reference evidence="7" key="1">
    <citation type="submission" date="2018-06" db="EMBL/GenBank/DDBJ databases">
        <authorList>
            <person name="Zhirakovskaya E."/>
        </authorList>
    </citation>
    <scope>NUCLEOTIDE SEQUENCE</scope>
</reference>
<dbReference type="PANTHER" id="PTHR42740:SF1">
    <property type="entry name" value="RIBONUCLEASE VAPC3"/>
    <property type="match status" value="1"/>
</dbReference>
<dbReference type="SUPFAM" id="SSF88723">
    <property type="entry name" value="PIN domain-like"/>
    <property type="match status" value="1"/>
</dbReference>
<accession>A0A3B0ZA86</accession>
<dbReference type="AlphaFoldDB" id="A0A3B0ZA86"/>
<keyword evidence="3" id="KW-0479">Metal-binding</keyword>
<dbReference type="InterPro" id="IPR029060">
    <property type="entry name" value="PIN-like_dom_sf"/>
</dbReference>